<dbReference type="InterPro" id="IPR000023">
    <property type="entry name" value="Phosphofructokinase_dom"/>
</dbReference>
<keyword evidence="6" id="KW-0963">Cytoplasm</keyword>
<accession>A0A559KJA2</accession>
<dbReference type="RefSeq" id="WP_144658481.1">
    <property type="nucleotide sequence ID" value="NZ_VIAE01000007.1"/>
</dbReference>
<evidence type="ECO:0000256" key="9">
    <source>
        <dbReference type="ARBA" id="ARBA00022741"/>
    </source>
</evidence>
<comment type="function">
    <text evidence="2">Catalyzes the phosphorylation of D-fructose 6-phosphate to fructose 1,6-bisphosphate by ATP, the first committing step of glycolysis.</text>
</comment>
<evidence type="ECO:0000313" key="18">
    <source>
        <dbReference type="Proteomes" id="UP000320078"/>
    </source>
</evidence>
<evidence type="ECO:0000256" key="12">
    <source>
        <dbReference type="ARBA" id="ARBA00022842"/>
    </source>
</evidence>
<dbReference type="NCBIfam" id="NF002872">
    <property type="entry name" value="PRK03202.1"/>
    <property type="match status" value="1"/>
</dbReference>
<dbReference type="GO" id="GO:0061621">
    <property type="term" value="P:canonical glycolysis"/>
    <property type="evidence" value="ECO:0007669"/>
    <property type="project" value="TreeGrafter"/>
</dbReference>
<dbReference type="Pfam" id="PF00365">
    <property type="entry name" value="PFK"/>
    <property type="match status" value="1"/>
</dbReference>
<evidence type="ECO:0000256" key="2">
    <source>
        <dbReference type="ARBA" id="ARBA00002659"/>
    </source>
</evidence>
<dbReference type="GO" id="GO:0016208">
    <property type="term" value="F:AMP binding"/>
    <property type="evidence" value="ECO:0007669"/>
    <property type="project" value="TreeGrafter"/>
</dbReference>
<keyword evidence="9" id="KW-0547">Nucleotide-binding</keyword>
<dbReference type="PANTHER" id="PTHR13697">
    <property type="entry name" value="PHOSPHOFRUCTOKINASE"/>
    <property type="match status" value="1"/>
</dbReference>
<keyword evidence="12" id="KW-0460">Magnesium</keyword>
<evidence type="ECO:0000256" key="10">
    <source>
        <dbReference type="ARBA" id="ARBA00022777"/>
    </source>
</evidence>
<dbReference type="PIRSF" id="PIRSF000532">
    <property type="entry name" value="ATP_PFK_prok"/>
    <property type="match status" value="1"/>
</dbReference>
<keyword evidence="13" id="KW-0324">Glycolysis</keyword>
<dbReference type="InterPro" id="IPR022953">
    <property type="entry name" value="ATP_PFK"/>
</dbReference>
<dbReference type="AlphaFoldDB" id="A0A559KJA2"/>
<dbReference type="GO" id="GO:0006002">
    <property type="term" value="P:fructose 6-phosphate metabolic process"/>
    <property type="evidence" value="ECO:0007669"/>
    <property type="project" value="InterPro"/>
</dbReference>
<evidence type="ECO:0000259" key="16">
    <source>
        <dbReference type="Pfam" id="PF00365"/>
    </source>
</evidence>
<protein>
    <recommendedName>
        <fullName evidence="5">6-phosphofructokinase</fullName>
        <ecNumber evidence="5">2.7.1.11</ecNumber>
    </recommendedName>
</protein>
<sequence length="321" mass="35450">MKSNKKIAVLTSGGDAPGMNNAIRAVVLSGIKNNFEIYGVKDGYLGLYENKIDILNVDKFDPRIVNTGGTCLGTSRFKKFATNLIVRQKCAENLKDKNIDKLIIIGGNGSYHGAMKLEELGIKCIGIPATIDNDIQGTDFTIGFSTAVNNILNTIGKLRDTSLSHCRCSILEVMGRNKGSLALYSGIAAGVDLIVTQENLIEKKIILDKVKKMKEENKRYVIIVITEHILEVNFLAKEIENYSGFETRGQILGHSQRGGSPTLEDCILATRMGVYAVELLKKDIHNCGVSLQKQEITHLNFENIFNSLFVKDKILDILEKL</sequence>
<dbReference type="GO" id="GO:0003872">
    <property type="term" value="F:6-phosphofructokinase activity"/>
    <property type="evidence" value="ECO:0007669"/>
    <property type="project" value="UniProtKB-EC"/>
</dbReference>
<dbReference type="InterPro" id="IPR035966">
    <property type="entry name" value="PKF_sf"/>
</dbReference>
<dbReference type="EC" id="2.7.1.11" evidence="5"/>
<dbReference type="SUPFAM" id="SSF53784">
    <property type="entry name" value="Phosphofructokinase"/>
    <property type="match status" value="1"/>
</dbReference>
<evidence type="ECO:0000256" key="3">
    <source>
        <dbReference type="ARBA" id="ARBA00004496"/>
    </source>
</evidence>
<proteinExistence type="inferred from homology"/>
<comment type="similarity">
    <text evidence="14">Belongs to the phosphofructokinase type A (PFKA) family.</text>
</comment>
<evidence type="ECO:0000256" key="5">
    <source>
        <dbReference type="ARBA" id="ARBA00012055"/>
    </source>
</evidence>
<dbReference type="GO" id="GO:0070095">
    <property type="term" value="F:fructose-6-phosphate binding"/>
    <property type="evidence" value="ECO:0007669"/>
    <property type="project" value="TreeGrafter"/>
</dbReference>
<comment type="pathway">
    <text evidence="4">Carbohydrate degradation; glycolysis; D-glyceraldehyde 3-phosphate and glycerone phosphate from D-glucose: step 3/4.</text>
</comment>
<comment type="subcellular location">
    <subcellularLocation>
        <location evidence="3">Cytoplasm</location>
    </subcellularLocation>
</comment>
<evidence type="ECO:0000256" key="7">
    <source>
        <dbReference type="ARBA" id="ARBA00022679"/>
    </source>
</evidence>
<keyword evidence="7" id="KW-0808">Transferase</keyword>
<evidence type="ECO:0000313" key="17">
    <source>
        <dbReference type="EMBL" id="TVY12187.1"/>
    </source>
</evidence>
<keyword evidence="11" id="KW-0067">ATP-binding</keyword>
<keyword evidence="8" id="KW-0479">Metal-binding</keyword>
<dbReference type="GO" id="GO:0046872">
    <property type="term" value="F:metal ion binding"/>
    <property type="evidence" value="ECO:0007669"/>
    <property type="project" value="UniProtKB-KW"/>
</dbReference>
<keyword evidence="10 17" id="KW-0418">Kinase</keyword>
<evidence type="ECO:0000256" key="4">
    <source>
        <dbReference type="ARBA" id="ARBA00004679"/>
    </source>
</evidence>
<dbReference type="Gene3D" id="3.40.50.460">
    <property type="entry name" value="Phosphofructokinase domain"/>
    <property type="match status" value="1"/>
</dbReference>
<dbReference type="GO" id="GO:0042802">
    <property type="term" value="F:identical protein binding"/>
    <property type="evidence" value="ECO:0007669"/>
    <property type="project" value="TreeGrafter"/>
</dbReference>
<evidence type="ECO:0000256" key="6">
    <source>
        <dbReference type="ARBA" id="ARBA00022490"/>
    </source>
</evidence>
<dbReference type="OrthoDB" id="9802503at2"/>
<gene>
    <name evidence="17" type="primary">pfkA</name>
    <name evidence="17" type="ORF">MDPP_00309</name>
</gene>
<dbReference type="UniPathway" id="UPA00109">
    <property type="reaction ID" value="UER00182"/>
</dbReference>
<feature type="domain" description="Phosphofructokinase" evidence="16">
    <location>
        <begin position="6"/>
        <end position="280"/>
    </location>
</feature>
<evidence type="ECO:0000256" key="13">
    <source>
        <dbReference type="ARBA" id="ARBA00023152"/>
    </source>
</evidence>
<evidence type="ECO:0000256" key="14">
    <source>
        <dbReference type="ARBA" id="ARBA00038478"/>
    </source>
</evidence>
<comment type="cofactor">
    <cofactor evidence="1">
        <name>Mg(2+)</name>
        <dbReference type="ChEBI" id="CHEBI:18420"/>
    </cofactor>
</comment>
<dbReference type="GO" id="GO:0005945">
    <property type="term" value="C:6-phosphofructokinase complex"/>
    <property type="evidence" value="ECO:0007669"/>
    <property type="project" value="TreeGrafter"/>
</dbReference>
<dbReference type="PRINTS" id="PR00476">
    <property type="entry name" value="PHFRCTKINASE"/>
</dbReference>
<dbReference type="Proteomes" id="UP000320078">
    <property type="component" value="Unassembled WGS sequence"/>
</dbReference>
<comment type="catalytic activity">
    <reaction evidence="15">
        <text>beta-D-fructose 6-phosphate + ATP = beta-D-fructose 1,6-bisphosphate + ADP + H(+)</text>
        <dbReference type="Rhea" id="RHEA:16109"/>
        <dbReference type="ChEBI" id="CHEBI:15378"/>
        <dbReference type="ChEBI" id="CHEBI:30616"/>
        <dbReference type="ChEBI" id="CHEBI:32966"/>
        <dbReference type="ChEBI" id="CHEBI:57634"/>
        <dbReference type="ChEBI" id="CHEBI:456216"/>
        <dbReference type="EC" id="2.7.1.11"/>
    </reaction>
</comment>
<dbReference type="FunFam" id="3.40.50.460:FF:000002">
    <property type="entry name" value="ATP-dependent 6-phosphofructokinase"/>
    <property type="match status" value="1"/>
</dbReference>
<evidence type="ECO:0000256" key="1">
    <source>
        <dbReference type="ARBA" id="ARBA00001946"/>
    </source>
</evidence>
<dbReference type="GO" id="GO:0005524">
    <property type="term" value="F:ATP binding"/>
    <property type="evidence" value="ECO:0007669"/>
    <property type="project" value="UniProtKB-KW"/>
</dbReference>
<dbReference type="PANTHER" id="PTHR13697:SF4">
    <property type="entry name" value="ATP-DEPENDENT 6-PHOSPHOFRUCTOKINASE"/>
    <property type="match status" value="1"/>
</dbReference>
<keyword evidence="18" id="KW-1185">Reference proteome</keyword>
<comment type="caution">
    <text evidence="17">The sequence shown here is derived from an EMBL/GenBank/DDBJ whole genome shotgun (WGS) entry which is preliminary data.</text>
</comment>
<dbReference type="EMBL" id="VIAE01000007">
    <property type="protein sequence ID" value="TVY12187.1"/>
    <property type="molecule type" value="Genomic_DNA"/>
</dbReference>
<evidence type="ECO:0000256" key="11">
    <source>
        <dbReference type="ARBA" id="ARBA00022840"/>
    </source>
</evidence>
<evidence type="ECO:0000256" key="15">
    <source>
        <dbReference type="ARBA" id="ARBA00048070"/>
    </source>
</evidence>
<organism evidence="17 18">
    <name type="scientific">Candidatus Phytoplasma pini</name>
    <dbReference type="NCBI Taxonomy" id="267362"/>
    <lineage>
        <taxon>Bacteria</taxon>
        <taxon>Bacillati</taxon>
        <taxon>Mycoplasmatota</taxon>
        <taxon>Mollicutes</taxon>
        <taxon>Acholeplasmatales</taxon>
        <taxon>Acholeplasmataceae</taxon>
        <taxon>Candidatus Phytoplasma</taxon>
    </lineage>
</organism>
<dbReference type="GO" id="GO:0030388">
    <property type="term" value="P:fructose 1,6-bisphosphate metabolic process"/>
    <property type="evidence" value="ECO:0007669"/>
    <property type="project" value="TreeGrafter"/>
</dbReference>
<evidence type="ECO:0000256" key="8">
    <source>
        <dbReference type="ARBA" id="ARBA00022723"/>
    </source>
</evidence>
<name>A0A559KJA2_9MOLU</name>
<dbReference type="GO" id="GO:0048029">
    <property type="term" value="F:monosaccharide binding"/>
    <property type="evidence" value="ECO:0007669"/>
    <property type="project" value="TreeGrafter"/>
</dbReference>
<dbReference type="InterPro" id="IPR012003">
    <property type="entry name" value="ATP_PFK_prok-type"/>
</dbReference>
<reference evidence="17 18" key="1">
    <citation type="submission" date="2019-06" db="EMBL/GenBank/DDBJ databases">
        <title>Draft Genome Sequence of Candidatus Phytoplasma pini-Related Strain MDPP: A Resource for Comparative Genomics of Gymnosperm-infecting Phytoplasmas.</title>
        <authorList>
            <person name="Cai W."/>
            <person name="Costanzo S."/>
            <person name="Shao J."/>
            <person name="Zhao Y."/>
            <person name="Davis R."/>
        </authorList>
    </citation>
    <scope>NUCLEOTIDE SEQUENCE [LARGE SCALE GENOMIC DNA]</scope>
    <source>
        <strain evidence="17 18">MDPP</strain>
    </source>
</reference>
<dbReference type="Gene3D" id="3.40.50.450">
    <property type="match status" value="1"/>
</dbReference>